<evidence type="ECO:0000256" key="2">
    <source>
        <dbReference type="HAMAP-Rule" id="MF_00457"/>
    </source>
</evidence>
<dbReference type="Proteomes" id="UP000032366">
    <property type="component" value="Unassembled WGS sequence"/>
</dbReference>
<dbReference type="Pfam" id="PF12706">
    <property type="entry name" value="Lactamase_B_2"/>
    <property type="match status" value="1"/>
</dbReference>
<dbReference type="EMBL" id="JXWY01000132">
    <property type="protein sequence ID" value="KIX89965.1"/>
    <property type="molecule type" value="Genomic_DNA"/>
</dbReference>
<organism evidence="5 7">
    <name type="scientific">Staphylococcus microti</name>
    <dbReference type="NCBI Taxonomy" id="569857"/>
    <lineage>
        <taxon>Bacteria</taxon>
        <taxon>Bacillati</taxon>
        <taxon>Bacillota</taxon>
        <taxon>Bacilli</taxon>
        <taxon>Bacillales</taxon>
        <taxon>Staphylococcaceae</taxon>
        <taxon>Staphylococcus</taxon>
    </lineage>
</organism>
<comment type="similarity">
    <text evidence="2">Belongs to the UPF0173 family.</text>
</comment>
<accession>A0A0D6XNI4</accession>
<reference evidence="5 7" key="2">
    <citation type="submission" date="2018-06" db="EMBL/GenBank/DDBJ databases">
        <authorList>
            <consortium name="Pathogen Informatics"/>
            <person name="Doyle S."/>
        </authorList>
    </citation>
    <scope>NUCLEOTIDE SEQUENCE [LARGE SCALE GENOMIC DNA]</scope>
    <source>
        <strain evidence="5 7">NCTC13832</strain>
    </source>
</reference>
<dbReference type="InterPro" id="IPR001279">
    <property type="entry name" value="Metallo-B-lactamas"/>
</dbReference>
<gene>
    <name evidence="5" type="ORF">NCTC13832_01050</name>
    <name evidence="4" type="ORF">TP70_10390</name>
</gene>
<dbReference type="PANTHER" id="PTHR43546">
    <property type="entry name" value="UPF0173 METAL-DEPENDENT HYDROLASE MJ1163-RELATED"/>
    <property type="match status" value="1"/>
</dbReference>
<dbReference type="PANTHER" id="PTHR43546:SF3">
    <property type="entry name" value="UPF0173 METAL-DEPENDENT HYDROLASE MJ1163"/>
    <property type="match status" value="1"/>
</dbReference>
<evidence type="ECO:0000313" key="4">
    <source>
        <dbReference type="EMBL" id="KIX89965.1"/>
    </source>
</evidence>
<feature type="domain" description="Metallo-beta-lactamase" evidence="3">
    <location>
        <begin position="7"/>
        <end position="195"/>
    </location>
</feature>
<dbReference type="RefSeq" id="WP_044361491.1">
    <property type="nucleotide sequence ID" value="NZ_JXWY01000132.1"/>
</dbReference>
<evidence type="ECO:0000259" key="3">
    <source>
        <dbReference type="SMART" id="SM00849"/>
    </source>
</evidence>
<dbReference type="EMBL" id="UHDT01000001">
    <property type="protein sequence ID" value="SUM57376.1"/>
    <property type="molecule type" value="Genomic_DNA"/>
</dbReference>
<dbReference type="GO" id="GO:0016787">
    <property type="term" value="F:hydrolase activity"/>
    <property type="evidence" value="ECO:0007669"/>
    <property type="project" value="UniProtKB-UniRule"/>
</dbReference>
<dbReference type="OrthoDB" id="9789133at2"/>
<dbReference type="AlphaFoldDB" id="A0A0D6XNI4"/>
<dbReference type="SMART" id="SM00849">
    <property type="entry name" value="Lactamase_B"/>
    <property type="match status" value="1"/>
</dbReference>
<dbReference type="HAMAP" id="MF_00457">
    <property type="entry name" value="UPF0173"/>
    <property type="match status" value="1"/>
</dbReference>
<sequence>MKLSFHGQSTVYFESNGKKGIIDPFITGNGLSDLNAETLEVDYIVLTHGHEDHFGDTLALAKCTGATVISTAEIANYLSTAKGIENVHPMNIGGQWTFDFGKLKFVQAFHSSSLLNDEGVPIYLGMPMGVILELEGTTVYHTGDTALFSDMKLIADRHPVDVCFIPIGDNFTMGIDDASYAINELIQPKITVPIHFDTFPLIEQNPEDFKAAVTHGEVQILKPGEAVKLS</sequence>
<evidence type="ECO:0000313" key="6">
    <source>
        <dbReference type="Proteomes" id="UP000032366"/>
    </source>
</evidence>
<keyword evidence="1 2" id="KW-0378">Hydrolase</keyword>
<keyword evidence="6" id="KW-1185">Reference proteome</keyword>
<dbReference type="STRING" id="569857.TP70_10390"/>
<dbReference type="NCBIfam" id="NF001911">
    <property type="entry name" value="PRK00685.1"/>
    <property type="match status" value="1"/>
</dbReference>
<dbReference type="SUPFAM" id="SSF56281">
    <property type="entry name" value="Metallo-hydrolase/oxidoreductase"/>
    <property type="match status" value="1"/>
</dbReference>
<dbReference type="InterPro" id="IPR022877">
    <property type="entry name" value="UPF0173"/>
</dbReference>
<proteinExistence type="inferred from homology"/>
<reference evidence="4 6" key="1">
    <citation type="submission" date="2015-01" db="EMBL/GenBank/DDBJ databases">
        <authorList>
            <person name="Guo J."/>
        </authorList>
    </citation>
    <scope>NUCLEOTIDE SEQUENCE [LARGE SCALE GENOMIC DNA]</scope>
    <source>
        <strain evidence="4 6">DSM 22147</strain>
    </source>
</reference>
<evidence type="ECO:0000313" key="5">
    <source>
        <dbReference type="EMBL" id="SUM57376.1"/>
    </source>
</evidence>
<name>A0A0D6XNI4_9STAP</name>
<evidence type="ECO:0000256" key="1">
    <source>
        <dbReference type="ARBA" id="ARBA00022801"/>
    </source>
</evidence>
<dbReference type="InterPro" id="IPR036866">
    <property type="entry name" value="RibonucZ/Hydroxyglut_hydro"/>
</dbReference>
<evidence type="ECO:0000313" key="7">
    <source>
        <dbReference type="Proteomes" id="UP000254100"/>
    </source>
</evidence>
<protein>
    <recommendedName>
        <fullName evidence="2">UPF0173 metal-dependent hydrolase NCTC13832_01050</fullName>
    </recommendedName>
</protein>
<dbReference type="Proteomes" id="UP000254100">
    <property type="component" value="Unassembled WGS sequence"/>
</dbReference>
<dbReference type="Gene3D" id="3.60.15.10">
    <property type="entry name" value="Ribonuclease Z/Hydroxyacylglutathione hydrolase-like"/>
    <property type="match status" value="1"/>
</dbReference>
<dbReference type="InterPro" id="IPR050114">
    <property type="entry name" value="UPF0173_UPF0282_UlaG_hydrolase"/>
</dbReference>